<proteinExistence type="predicted"/>
<feature type="region of interest" description="Disordered" evidence="1">
    <location>
        <begin position="1"/>
        <end position="103"/>
    </location>
</feature>
<feature type="non-terminal residue" evidence="2">
    <location>
        <position position="103"/>
    </location>
</feature>
<evidence type="ECO:0000313" key="3">
    <source>
        <dbReference type="Proteomes" id="UP000266841"/>
    </source>
</evidence>
<name>K0RL05_THAOC</name>
<organism evidence="2 3">
    <name type="scientific">Thalassiosira oceanica</name>
    <name type="common">Marine diatom</name>
    <dbReference type="NCBI Taxonomy" id="159749"/>
    <lineage>
        <taxon>Eukaryota</taxon>
        <taxon>Sar</taxon>
        <taxon>Stramenopiles</taxon>
        <taxon>Ochrophyta</taxon>
        <taxon>Bacillariophyta</taxon>
        <taxon>Coscinodiscophyceae</taxon>
        <taxon>Thalassiosirophycidae</taxon>
        <taxon>Thalassiosirales</taxon>
        <taxon>Thalassiosiraceae</taxon>
        <taxon>Thalassiosira</taxon>
    </lineage>
</organism>
<reference evidence="2 3" key="1">
    <citation type="journal article" date="2012" name="Genome Biol.">
        <title>Genome and low-iron response of an oceanic diatom adapted to chronic iron limitation.</title>
        <authorList>
            <person name="Lommer M."/>
            <person name="Specht M."/>
            <person name="Roy A.S."/>
            <person name="Kraemer L."/>
            <person name="Andreson R."/>
            <person name="Gutowska M.A."/>
            <person name="Wolf J."/>
            <person name="Bergner S.V."/>
            <person name="Schilhabel M.B."/>
            <person name="Klostermeier U.C."/>
            <person name="Beiko R.G."/>
            <person name="Rosenstiel P."/>
            <person name="Hippler M."/>
            <person name="Laroche J."/>
        </authorList>
    </citation>
    <scope>NUCLEOTIDE SEQUENCE [LARGE SCALE GENOMIC DNA]</scope>
    <source>
        <strain evidence="2 3">CCMP1005</strain>
    </source>
</reference>
<keyword evidence="3" id="KW-1185">Reference proteome</keyword>
<dbReference type="EMBL" id="AGNL01036854">
    <property type="protein sequence ID" value="EJK53870.1"/>
    <property type="molecule type" value="Genomic_DNA"/>
</dbReference>
<dbReference type="AlphaFoldDB" id="K0RL05"/>
<evidence type="ECO:0000313" key="2">
    <source>
        <dbReference type="EMBL" id="EJK53870.1"/>
    </source>
</evidence>
<feature type="compositionally biased region" description="Basic residues" evidence="1">
    <location>
        <begin position="1"/>
        <end position="12"/>
    </location>
</feature>
<dbReference type="Proteomes" id="UP000266841">
    <property type="component" value="Unassembled WGS sequence"/>
</dbReference>
<accession>K0RL05</accession>
<protein>
    <submittedName>
        <fullName evidence="2">Uncharacterized protein</fullName>
    </submittedName>
</protein>
<evidence type="ECO:0000256" key="1">
    <source>
        <dbReference type="SAM" id="MobiDB-lite"/>
    </source>
</evidence>
<sequence length="103" mass="11008">MTETSKKRKRRGSASSKGEPSTSIGRSKRDERKSSDGDAGESHFAAAADEGKIDFAGPSKRDRGHVGVGNATARGRIPGGLLELDRRSGKRHRVSMTKEDVAT</sequence>
<feature type="compositionally biased region" description="Basic and acidic residues" evidence="1">
    <location>
        <begin position="27"/>
        <end position="36"/>
    </location>
</feature>
<comment type="caution">
    <text evidence="2">The sequence shown here is derived from an EMBL/GenBank/DDBJ whole genome shotgun (WGS) entry which is preliminary data.</text>
</comment>
<feature type="compositionally biased region" description="Basic and acidic residues" evidence="1">
    <location>
        <begin position="49"/>
        <end position="65"/>
    </location>
</feature>
<gene>
    <name evidence="2" type="ORF">THAOC_26608</name>
</gene>